<dbReference type="AlphaFoldDB" id="A0A917LTR5"/>
<name>A0A917LTR5_9BACL</name>
<feature type="transmembrane region" description="Helical" evidence="1">
    <location>
        <begin position="95"/>
        <end position="112"/>
    </location>
</feature>
<dbReference type="EMBL" id="BMHY01000001">
    <property type="protein sequence ID" value="GGG56404.1"/>
    <property type="molecule type" value="Genomic_DNA"/>
</dbReference>
<evidence type="ECO:0000313" key="2">
    <source>
        <dbReference type="EMBL" id="GGG56404.1"/>
    </source>
</evidence>
<gene>
    <name evidence="2" type="ORF">GCM10010918_06700</name>
</gene>
<evidence type="ECO:0000313" key="3">
    <source>
        <dbReference type="Proteomes" id="UP000600247"/>
    </source>
</evidence>
<organism evidence="2 3">
    <name type="scientific">Paenibacillus radicis</name>
    <name type="common">ex Gao et al. 2016</name>
    <dbReference type="NCBI Taxonomy" id="1737354"/>
    <lineage>
        <taxon>Bacteria</taxon>
        <taxon>Bacillati</taxon>
        <taxon>Bacillota</taxon>
        <taxon>Bacilli</taxon>
        <taxon>Bacillales</taxon>
        <taxon>Paenibacillaceae</taxon>
        <taxon>Paenibacillus</taxon>
    </lineage>
</organism>
<proteinExistence type="predicted"/>
<keyword evidence="1" id="KW-1133">Transmembrane helix</keyword>
<dbReference type="Proteomes" id="UP000600247">
    <property type="component" value="Unassembled WGS sequence"/>
</dbReference>
<feature type="transmembrane region" description="Helical" evidence="1">
    <location>
        <begin position="124"/>
        <end position="142"/>
    </location>
</feature>
<feature type="transmembrane region" description="Helical" evidence="1">
    <location>
        <begin position="205"/>
        <end position="222"/>
    </location>
</feature>
<reference evidence="2 3" key="1">
    <citation type="journal article" date="2014" name="Int. J. Syst. Evol. Microbiol.">
        <title>Complete genome sequence of Corynebacterium casei LMG S-19264T (=DSM 44701T), isolated from a smear-ripened cheese.</title>
        <authorList>
            <consortium name="US DOE Joint Genome Institute (JGI-PGF)"/>
            <person name="Walter F."/>
            <person name="Albersmeier A."/>
            <person name="Kalinowski J."/>
            <person name="Ruckert C."/>
        </authorList>
    </citation>
    <scope>NUCLEOTIDE SEQUENCE [LARGE SCALE GENOMIC DNA]</scope>
    <source>
        <strain evidence="2 3">CGMCC 1.15286</strain>
    </source>
</reference>
<keyword evidence="3" id="KW-1185">Reference proteome</keyword>
<protein>
    <recommendedName>
        <fullName evidence="4">DUF2157 domain-containing protein</fullName>
    </recommendedName>
</protein>
<feature type="transmembrane region" description="Helical" evidence="1">
    <location>
        <begin position="71"/>
        <end position="89"/>
    </location>
</feature>
<keyword evidence="1" id="KW-0472">Membrane</keyword>
<sequence length="285" mass="32668">MNEERRQIIVKEIEHWSRSKLLPDQYCDFLLNLYADQEQREQDGKKPRARRESSYAVAKALMAAQRASGKYWLLTFGFFTLISFVVLYFNAFHPLLQIAVSLLGVSGLMWAGSRIRRRNEAGGLALSGAAMLLLLGSGLYMLELHELTEWGWKTALLAFCAIFWIIYGIAARIQTFHFCGWIAAVLVYAWLLSSFLGTPSWYEPQLYWLPIAGIFGWASWFIHRLSKPVSAVLFAMCAVLWFMPELYAMLFIDEPILLQIQLLLKIAIGGGLLFSLRKQWIVWVA</sequence>
<feature type="transmembrane region" description="Helical" evidence="1">
    <location>
        <begin position="178"/>
        <end position="199"/>
    </location>
</feature>
<feature type="transmembrane region" description="Helical" evidence="1">
    <location>
        <begin position="154"/>
        <end position="171"/>
    </location>
</feature>
<feature type="transmembrane region" description="Helical" evidence="1">
    <location>
        <begin position="229"/>
        <end position="250"/>
    </location>
</feature>
<keyword evidence="1" id="KW-0812">Transmembrane</keyword>
<accession>A0A917LTR5</accession>
<comment type="caution">
    <text evidence="2">The sequence shown here is derived from an EMBL/GenBank/DDBJ whole genome shotgun (WGS) entry which is preliminary data.</text>
</comment>
<dbReference type="RefSeq" id="WP_188887500.1">
    <property type="nucleotide sequence ID" value="NZ_BMHY01000001.1"/>
</dbReference>
<evidence type="ECO:0000256" key="1">
    <source>
        <dbReference type="SAM" id="Phobius"/>
    </source>
</evidence>
<evidence type="ECO:0008006" key="4">
    <source>
        <dbReference type="Google" id="ProtNLM"/>
    </source>
</evidence>
<feature type="transmembrane region" description="Helical" evidence="1">
    <location>
        <begin position="256"/>
        <end position="276"/>
    </location>
</feature>